<reference evidence="1 2" key="1">
    <citation type="journal article" date="2022" name="New Phytol.">
        <title>Ecological generalism drives hyperdiversity of secondary metabolite gene clusters in xylarialean endophytes.</title>
        <authorList>
            <person name="Franco M.E.E."/>
            <person name="Wisecaver J.H."/>
            <person name="Arnold A.E."/>
            <person name="Ju Y.M."/>
            <person name="Slot J.C."/>
            <person name="Ahrendt S."/>
            <person name="Moore L.P."/>
            <person name="Eastman K.E."/>
            <person name="Scott K."/>
            <person name="Konkel Z."/>
            <person name="Mondo S.J."/>
            <person name="Kuo A."/>
            <person name="Hayes R.D."/>
            <person name="Haridas S."/>
            <person name="Andreopoulos B."/>
            <person name="Riley R."/>
            <person name="LaButti K."/>
            <person name="Pangilinan J."/>
            <person name="Lipzen A."/>
            <person name="Amirebrahimi M."/>
            <person name="Yan J."/>
            <person name="Adam C."/>
            <person name="Keymanesh K."/>
            <person name="Ng V."/>
            <person name="Louie K."/>
            <person name="Northen T."/>
            <person name="Drula E."/>
            <person name="Henrissat B."/>
            <person name="Hsieh H.M."/>
            <person name="Youens-Clark K."/>
            <person name="Lutzoni F."/>
            <person name="Miadlikowska J."/>
            <person name="Eastwood D.C."/>
            <person name="Hamelin R.C."/>
            <person name="Grigoriev I.V."/>
            <person name="U'Ren J.M."/>
        </authorList>
    </citation>
    <scope>NUCLEOTIDE SEQUENCE [LARGE SCALE GENOMIC DNA]</scope>
    <source>
        <strain evidence="1 2">CBS 119005</strain>
    </source>
</reference>
<organism evidence="1 2">
    <name type="scientific">Hypoxylon rubiginosum</name>
    <dbReference type="NCBI Taxonomy" id="110542"/>
    <lineage>
        <taxon>Eukaryota</taxon>
        <taxon>Fungi</taxon>
        <taxon>Dikarya</taxon>
        <taxon>Ascomycota</taxon>
        <taxon>Pezizomycotina</taxon>
        <taxon>Sordariomycetes</taxon>
        <taxon>Xylariomycetidae</taxon>
        <taxon>Xylariales</taxon>
        <taxon>Hypoxylaceae</taxon>
        <taxon>Hypoxylon</taxon>
    </lineage>
</organism>
<sequence>MASEPKDSGVSFTPFFDRCKLPASVKEDCDAFARSRYSEPVRPAPFQGYCSYTIFVGQDTVVQFRPLAHKLDMGITNAACHIFGSLAPDTESLGELEGTGLYAFSMKRMSGVSLADLRAETDGLRARSQREAVVRDFAHLQGISWAHARSKEKIRDRGTVGASLRWRLELMANKLPSRFRRIAKSILLDLSEIEDLPWVLSHGDFLPSNIMVHPKSGNLLGLIDWAEGEFLPFGIGMYGLQELLGEDRDGHFVYYPEAKHLRKLFWNELLSSLPELARDVRRVALLQKAQMLGILLWHGIAFDNGKLDRAVEDGRDDGEIERLDAFLLSPPGPRKLRSVHPFGESPIAFIRGLIFRRT</sequence>
<name>A0ACB9ZHQ8_9PEZI</name>
<proteinExistence type="predicted"/>
<protein>
    <submittedName>
        <fullName evidence="1">Uncharacterized protein</fullName>
    </submittedName>
</protein>
<accession>A0ACB9ZHQ8</accession>
<keyword evidence="2" id="KW-1185">Reference proteome</keyword>
<comment type="caution">
    <text evidence="1">The sequence shown here is derived from an EMBL/GenBank/DDBJ whole genome shotgun (WGS) entry which is preliminary data.</text>
</comment>
<gene>
    <name evidence="1" type="ORF">F4820DRAFT_144050</name>
</gene>
<evidence type="ECO:0000313" key="1">
    <source>
        <dbReference type="EMBL" id="KAI4870765.1"/>
    </source>
</evidence>
<dbReference type="Proteomes" id="UP001497700">
    <property type="component" value="Unassembled WGS sequence"/>
</dbReference>
<dbReference type="EMBL" id="MU393422">
    <property type="protein sequence ID" value="KAI4870765.1"/>
    <property type="molecule type" value="Genomic_DNA"/>
</dbReference>
<evidence type="ECO:0000313" key="2">
    <source>
        <dbReference type="Proteomes" id="UP001497700"/>
    </source>
</evidence>